<sequence length="334" mass="35958">MEKQMRLFVTGGSGFVGQHLIRRLVGAGHEVRALARTDSAADLVRRAGAEPVLGDLSDLVNCDPPPQWTSALHGVDAVVHGAAYMAFWGPDDVFRRTNLEPSVALHQIAASSGVTRFVLISAASVASGTQRAPVVDEHTDEGRPNIAYSRIKLATERTLLNAVTPTMTTVALRPPFIWGAGMSTLDQFVASVEAGQFSWIDNGRHTVDFIHVDNLTEAVRLALTRGRPGRAYYVTDGTPMPARDLFTPLLATRGVDVSAARSVPFALAAPLGALLDAGARLLHRPEPPMLTNWITTFMGRDRSYDITAARSELRYTPSVTLADGLAEMANSLAH</sequence>
<dbReference type="GO" id="GO:0004029">
    <property type="term" value="F:aldehyde dehydrogenase (NAD+) activity"/>
    <property type="evidence" value="ECO:0007669"/>
    <property type="project" value="TreeGrafter"/>
</dbReference>
<reference evidence="2" key="1">
    <citation type="journal article" date="2019" name="Emerg. Microbes Infect.">
        <title>Comprehensive subspecies identification of 175 nontuberculous mycobacteria species based on 7547 genomic profiles.</title>
        <authorList>
            <person name="Matsumoto Y."/>
            <person name="Kinjo T."/>
            <person name="Motooka D."/>
            <person name="Nabeya D."/>
            <person name="Jung N."/>
            <person name="Uechi K."/>
            <person name="Horii T."/>
            <person name="Iida T."/>
            <person name="Fujita J."/>
            <person name="Nakamura S."/>
        </authorList>
    </citation>
    <scope>NUCLEOTIDE SEQUENCE [LARGE SCALE GENOMIC DNA]</scope>
    <source>
        <strain evidence="2">JCM 13671</strain>
    </source>
</reference>
<keyword evidence="3" id="KW-1185">Reference proteome</keyword>
<dbReference type="PANTHER" id="PTHR48079:SF6">
    <property type="entry name" value="NAD(P)-BINDING DOMAIN-CONTAINING PROTEIN-RELATED"/>
    <property type="match status" value="1"/>
</dbReference>
<dbReference type="SUPFAM" id="SSF51735">
    <property type="entry name" value="NAD(P)-binding Rossmann-fold domains"/>
    <property type="match status" value="1"/>
</dbReference>
<dbReference type="InterPro" id="IPR001509">
    <property type="entry name" value="Epimerase_deHydtase"/>
</dbReference>
<dbReference type="PANTHER" id="PTHR48079">
    <property type="entry name" value="PROTEIN YEEZ"/>
    <property type="match status" value="1"/>
</dbReference>
<dbReference type="InterPro" id="IPR036291">
    <property type="entry name" value="NAD(P)-bd_dom_sf"/>
</dbReference>
<name>A0A7I7XRM4_9MYCO</name>
<evidence type="ECO:0000313" key="3">
    <source>
        <dbReference type="Proteomes" id="UP000466931"/>
    </source>
</evidence>
<dbReference type="Gene3D" id="3.40.50.720">
    <property type="entry name" value="NAD(P)-binding Rossmann-like Domain"/>
    <property type="match status" value="1"/>
</dbReference>
<proteinExistence type="predicted"/>
<dbReference type="GO" id="GO:0005737">
    <property type="term" value="C:cytoplasm"/>
    <property type="evidence" value="ECO:0007669"/>
    <property type="project" value="TreeGrafter"/>
</dbReference>
<dbReference type="Pfam" id="PF01370">
    <property type="entry name" value="Epimerase"/>
    <property type="match status" value="1"/>
</dbReference>
<evidence type="ECO:0000313" key="2">
    <source>
        <dbReference type="EMBL" id="BBZ31868.1"/>
    </source>
</evidence>
<dbReference type="Proteomes" id="UP000466931">
    <property type="component" value="Chromosome"/>
</dbReference>
<dbReference type="AlphaFoldDB" id="A0A7I7XRM4"/>
<feature type="domain" description="NAD-dependent epimerase/dehydratase" evidence="1">
    <location>
        <begin position="8"/>
        <end position="233"/>
    </location>
</feature>
<evidence type="ECO:0000259" key="1">
    <source>
        <dbReference type="Pfam" id="PF01370"/>
    </source>
</evidence>
<dbReference type="InterPro" id="IPR051783">
    <property type="entry name" value="NAD(P)-dependent_oxidoreduct"/>
</dbReference>
<organism evidence="2 3">
    <name type="scientific">Mycolicibacterium confluentis</name>
    <dbReference type="NCBI Taxonomy" id="28047"/>
    <lineage>
        <taxon>Bacteria</taxon>
        <taxon>Bacillati</taxon>
        <taxon>Actinomycetota</taxon>
        <taxon>Actinomycetes</taxon>
        <taxon>Mycobacteriales</taxon>
        <taxon>Mycobacteriaceae</taxon>
        <taxon>Mycolicibacterium</taxon>
    </lineage>
</organism>
<accession>A0A7I7XRM4</accession>
<dbReference type="EMBL" id="AP022612">
    <property type="protein sequence ID" value="BBZ31868.1"/>
    <property type="molecule type" value="Genomic_DNA"/>
</dbReference>
<reference evidence="2" key="2">
    <citation type="submission" date="2020-02" db="EMBL/GenBank/DDBJ databases">
        <authorList>
            <person name="Matsumoto Y."/>
            <person name="Motooka D."/>
            <person name="Nakamura S."/>
        </authorList>
    </citation>
    <scope>NUCLEOTIDE SEQUENCE</scope>
    <source>
        <strain evidence="2">JCM 13671</strain>
    </source>
</reference>
<gene>
    <name evidence="2" type="ORF">MCNF_04730</name>
</gene>
<protein>
    <submittedName>
        <fullName evidence="2">3-beta hydroxysteroid dehydrogenase</fullName>
    </submittedName>
</protein>